<protein>
    <submittedName>
        <fullName evidence="2">PKD domain-containing protein</fullName>
    </submittedName>
</protein>
<dbReference type="RefSeq" id="WP_120517349.1">
    <property type="nucleotide sequence ID" value="NZ_QXZY01000008.1"/>
</dbReference>
<proteinExistence type="predicted"/>
<evidence type="ECO:0000313" key="2">
    <source>
        <dbReference type="EMBL" id="RPD40679.1"/>
    </source>
</evidence>
<comment type="caution">
    <text evidence="2">The sequence shown here is derived from an EMBL/GenBank/DDBJ whole genome shotgun (WGS) entry which is preliminary data.</text>
</comment>
<evidence type="ECO:0000313" key="3">
    <source>
        <dbReference type="Proteomes" id="UP000279089"/>
    </source>
</evidence>
<dbReference type="PROSITE" id="PS50093">
    <property type="entry name" value="PKD"/>
    <property type="match status" value="1"/>
</dbReference>
<keyword evidence="3" id="KW-1185">Reference proteome</keyword>
<dbReference type="InterPro" id="IPR022409">
    <property type="entry name" value="PKD/Chitinase_dom"/>
</dbReference>
<gene>
    <name evidence="2" type="ORF">EG028_14935</name>
</gene>
<organism evidence="2 3">
    <name type="scientific">Chitinophaga barathri</name>
    <dbReference type="NCBI Taxonomy" id="1647451"/>
    <lineage>
        <taxon>Bacteria</taxon>
        <taxon>Pseudomonadati</taxon>
        <taxon>Bacteroidota</taxon>
        <taxon>Chitinophagia</taxon>
        <taxon>Chitinophagales</taxon>
        <taxon>Chitinophagaceae</taxon>
        <taxon>Chitinophaga</taxon>
    </lineage>
</organism>
<dbReference type="OrthoDB" id="7443339at2"/>
<dbReference type="Pfam" id="PF18911">
    <property type="entry name" value="PKD_4"/>
    <property type="match status" value="1"/>
</dbReference>
<dbReference type="SMART" id="SM00089">
    <property type="entry name" value="PKD"/>
    <property type="match status" value="1"/>
</dbReference>
<dbReference type="AlphaFoldDB" id="A0A3N4MM51"/>
<dbReference type="InterPro" id="IPR013783">
    <property type="entry name" value="Ig-like_fold"/>
</dbReference>
<accession>A0A3N4MM51</accession>
<dbReference type="InterPro" id="IPR000601">
    <property type="entry name" value="PKD_dom"/>
</dbReference>
<reference evidence="3" key="1">
    <citation type="submission" date="2018-11" db="EMBL/GenBank/DDBJ databases">
        <title>Chitinophaga lutea sp.nov., isolate from arsenic contaminated soil.</title>
        <authorList>
            <person name="Zong Y."/>
        </authorList>
    </citation>
    <scope>NUCLEOTIDE SEQUENCE [LARGE SCALE GENOMIC DNA]</scope>
    <source>
        <strain evidence="3">YLT18</strain>
    </source>
</reference>
<dbReference type="SUPFAM" id="SSF49299">
    <property type="entry name" value="PKD domain"/>
    <property type="match status" value="1"/>
</dbReference>
<dbReference type="PROSITE" id="PS51257">
    <property type="entry name" value="PROKAR_LIPOPROTEIN"/>
    <property type="match status" value="1"/>
</dbReference>
<dbReference type="EMBL" id="RMBX01000007">
    <property type="protein sequence ID" value="RPD40679.1"/>
    <property type="molecule type" value="Genomic_DNA"/>
</dbReference>
<sequence>MKRIQYILPFLVLAGLMAGCKKDEVTSGADVFYTVSIADKTVTFTNETSGAVSYRWDFGDGESSTDENPVHTYPAKGKYVPTLYATSKDGKVTEGSTVIYIAKTSPVKLNDNTFDDWSTVTQYEVTSGAAEPFFRKMKVDYDAQYIYVYLEVNSRRANSDIYDFYMDTDNSATTGLLTDIPGGGYDVLLEGNILGDWLDVFNHKGAQNAFSFEPTGATEAYSVGNVEDNGGVLKFEMRLVRSKLKNMAATTAFRLRIIATKSDWSGTLGRIPDLGQPSLLINFE</sequence>
<dbReference type="CDD" id="cd00146">
    <property type="entry name" value="PKD"/>
    <property type="match status" value="1"/>
</dbReference>
<name>A0A3N4MM51_9BACT</name>
<dbReference type="Proteomes" id="UP000279089">
    <property type="component" value="Unassembled WGS sequence"/>
</dbReference>
<dbReference type="Gene3D" id="2.60.40.10">
    <property type="entry name" value="Immunoglobulins"/>
    <property type="match status" value="1"/>
</dbReference>
<evidence type="ECO:0000259" key="1">
    <source>
        <dbReference type="PROSITE" id="PS50093"/>
    </source>
</evidence>
<dbReference type="InterPro" id="IPR035986">
    <property type="entry name" value="PKD_dom_sf"/>
</dbReference>
<feature type="domain" description="PKD" evidence="1">
    <location>
        <begin position="46"/>
        <end position="98"/>
    </location>
</feature>